<dbReference type="Gene3D" id="3.30.9.10">
    <property type="entry name" value="D-Amino Acid Oxidase, subunit A, domain 2"/>
    <property type="match status" value="1"/>
</dbReference>
<dbReference type="RefSeq" id="WP_230513597.1">
    <property type="nucleotide sequence ID" value="NZ_JAJITD010000027.1"/>
</dbReference>
<feature type="domain" description="FAD dependent oxidoreductase" evidence="2">
    <location>
        <begin position="7"/>
        <end position="360"/>
    </location>
</feature>
<keyword evidence="4" id="KW-1185">Reference proteome</keyword>
<sequence>MDGETFDVAVVGAGITGLTAAFHAARRGLRVAVLEAGEAGAGASGRNSGFVIPTLSRVGPDDVARAWGDARAARFNAQLSGAATALFEFIRAEGIVCDARQNGWLQPDRLEPSDGVWQHRLRTQRQAGADARLVERDELHALCGTARYPAALCLTEGGQIDPLAFTRGLAAAFTRLGGTVLNGCRLLAPAAEQTKVLVGLDTSLGMVFARRVIMATNANGHDGARNLTAATLPFALVLAAYDLPVCGADHVLRTHQPFSDVGRDMAFFRRLQGNRLLTGMFPTSTRLSREAIDAELQRRIGHVFGVETTGLTDLWAGRVGVTPRGLPQLLQFGPNVFGWTGCNGRGIALSFVMGHWLADLVADAPIESIPVPLQALKAARAPQLGVWFARRLIAAERRRRERHERRGATPACTVLHYPLD</sequence>
<dbReference type="InterPro" id="IPR006076">
    <property type="entry name" value="FAD-dep_OxRdtase"/>
</dbReference>
<evidence type="ECO:0000256" key="1">
    <source>
        <dbReference type="ARBA" id="ARBA00023002"/>
    </source>
</evidence>
<dbReference type="Proteomes" id="UP001431019">
    <property type="component" value="Unassembled WGS sequence"/>
</dbReference>
<dbReference type="PANTHER" id="PTHR13847">
    <property type="entry name" value="SARCOSINE DEHYDROGENASE-RELATED"/>
    <property type="match status" value="1"/>
</dbReference>
<proteinExistence type="predicted"/>
<evidence type="ECO:0000313" key="3">
    <source>
        <dbReference type="EMBL" id="MCC8397337.1"/>
    </source>
</evidence>
<dbReference type="Pfam" id="PF01266">
    <property type="entry name" value="DAO"/>
    <property type="match status" value="1"/>
</dbReference>
<comment type="caution">
    <text evidence="3">The sequence shown here is derived from an EMBL/GenBank/DDBJ whole genome shotgun (WGS) entry which is preliminary data.</text>
</comment>
<dbReference type="InterPro" id="IPR036188">
    <property type="entry name" value="FAD/NAD-bd_sf"/>
</dbReference>
<dbReference type="EMBL" id="JAJITD010000027">
    <property type="protein sequence ID" value="MCC8397337.1"/>
    <property type="molecule type" value="Genomic_DNA"/>
</dbReference>
<organism evidence="3 4">
    <name type="scientific">Paraburkholderia sejongensis</name>
    <dbReference type="NCBI Taxonomy" id="2886946"/>
    <lineage>
        <taxon>Bacteria</taxon>
        <taxon>Pseudomonadati</taxon>
        <taxon>Pseudomonadota</taxon>
        <taxon>Betaproteobacteria</taxon>
        <taxon>Burkholderiales</taxon>
        <taxon>Burkholderiaceae</taxon>
        <taxon>Paraburkholderia</taxon>
    </lineage>
</organism>
<gene>
    <name evidence="3" type="ORF">LJ656_32700</name>
</gene>
<keyword evidence="1" id="KW-0560">Oxidoreductase</keyword>
<dbReference type="SUPFAM" id="SSF51905">
    <property type="entry name" value="FAD/NAD(P)-binding domain"/>
    <property type="match status" value="1"/>
</dbReference>
<accession>A0ABS8K597</accession>
<dbReference type="PANTHER" id="PTHR13847:SF281">
    <property type="entry name" value="FAD DEPENDENT OXIDOREDUCTASE DOMAIN-CONTAINING PROTEIN"/>
    <property type="match status" value="1"/>
</dbReference>
<protein>
    <submittedName>
        <fullName evidence="3">FAD-binding oxidoreductase</fullName>
    </submittedName>
</protein>
<evidence type="ECO:0000259" key="2">
    <source>
        <dbReference type="Pfam" id="PF01266"/>
    </source>
</evidence>
<name>A0ABS8K597_9BURK</name>
<dbReference type="Gene3D" id="3.50.50.60">
    <property type="entry name" value="FAD/NAD(P)-binding domain"/>
    <property type="match status" value="1"/>
</dbReference>
<reference evidence="3 4" key="1">
    <citation type="submission" date="2021-11" db="EMBL/GenBank/DDBJ databases">
        <authorList>
            <person name="Oh E.-T."/>
            <person name="Kim S.-B."/>
        </authorList>
    </citation>
    <scope>NUCLEOTIDE SEQUENCE [LARGE SCALE GENOMIC DNA]</scope>
    <source>
        <strain evidence="3 4">MMS20-SJTR3</strain>
    </source>
</reference>
<evidence type="ECO:0000313" key="4">
    <source>
        <dbReference type="Proteomes" id="UP001431019"/>
    </source>
</evidence>